<sequence>MQSLMGLGPCLWASGMRMTEGIKLPLPMKKGFGATDRVDAWWKGPTAMVAYLGFMIVYATWRGMMESDFWYFEEFGRSAGHQTMAIESQGSHVLSPLFSPLIIPGEGTMGSLVPMWLAWMSPAMFILIFPAGFRATCYYYRKAYYRAFMQQPTGCAVSKPWDEYSGETGLLVIQNLHRYFMYVMLIYLPILSWDFWLSVNFHDASGAHHYGVSFGSICLLVNVLMLAGYTFGCHAFRHVIGGGSNDWTGDTMGRIKYRLWKLSTGLNEQHKEWALYSLFWVMFTDFYIYACTDPMFGWTDLVLWGGM</sequence>
<evidence type="ECO:0000256" key="1">
    <source>
        <dbReference type="SAM" id="Phobius"/>
    </source>
</evidence>
<feature type="transmembrane region" description="Helical" evidence="1">
    <location>
        <begin position="210"/>
        <end position="231"/>
    </location>
</feature>
<feature type="transmembrane region" description="Helical" evidence="1">
    <location>
        <begin position="116"/>
        <end position="140"/>
    </location>
</feature>
<protein>
    <submittedName>
        <fullName evidence="2">Putative integral membrane protein</fullName>
    </submittedName>
</protein>
<evidence type="ECO:0000313" key="2">
    <source>
        <dbReference type="EMBL" id="AIE90361.1"/>
    </source>
</evidence>
<dbReference type="EMBL" id="KF900306">
    <property type="protein sequence ID" value="AIE90361.1"/>
    <property type="molecule type" value="Genomic_DNA"/>
</dbReference>
<proteinExistence type="predicted"/>
<feature type="transmembrane region" description="Helical" evidence="1">
    <location>
        <begin position="273"/>
        <end position="290"/>
    </location>
</feature>
<organism evidence="2">
    <name type="scientific">uncultured marine group II/III euryarchaeote AD1000_02_G03</name>
    <dbReference type="NCBI Taxonomy" id="1457700"/>
    <lineage>
        <taxon>Archaea</taxon>
        <taxon>Methanobacteriati</taxon>
        <taxon>Methanobacteriota</taxon>
        <taxon>environmental samples</taxon>
    </lineage>
</organism>
<reference evidence="2" key="1">
    <citation type="journal article" date="2014" name="Genome Biol. Evol.">
        <title>Pangenome evidence for extensive interdomain horizontal transfer affecting lineage core and shell genes in uncultured planktonic thaumarchaeota and euryarchaeota.</title>
        <authorList>
            <person name="Deschamps P."/>
            <person name="Zivanovic Y."/>
            <person name="Moreira D."/>
            <person name="Rodriguez-Valera F."/>
            <person name="Lopez-Garcia P."/>
        </authorList>
    </citation>
    <scope>NUCLEOTIDE SEQUENCE</scope>
</reference>
<feature type="transmembrane region" description="Helical" evidence="1">
    <location>
        <begin position="179"/>
        <end position="198"/>
    </location>
</feature>
<dbReference type="AlphaFoldDB" id="A0A075FLH7"/>
<accession>A0A075FLH7</accession>
<keyword evidence="1" id="KW-0472">Membrane</keyword>
<keyword evidence="1" id="KW-0812">Transmembrane</keyword>
<keyword evidence="1" id="KW-1133">Transmembrane helix</keyword>
<feature type="transmembrane region" description="Helical" evidence="1">
    <location>
        <begin position="40"/>
        <end position="61"/>
    </location>
</feature>
<name>A0A075FLH7_9EURY</name>